<proteinExistence type="predicted"/>
<dbReference type="Proteomes" id="UP000702544">
    <property type="component" value="Unassembled WGS sequence"/>
</dbReference>
<reference evidence="3 4" key="1">
    <citation type="submission" date="2020-01" db="EMBL/GenBank/DDBJ databases">
        <title>Genomes assembled from Gulf of Kutch pelagic sediment metagenomes.</title>
        <authorList>
            <person name="Chandrashekar M."/>
            <person name="Mahajan M.S."/>
            <person name="Dave K.J."/>
            <person name="Vatsa P."/>
            <person name="Nathani N.M."/>
        </authorList>
    </citation>
    <scope>NUCLEOTIDE SEQUENCE [LARGE SCALE GENOMIC DNA]</scope>
    <source>
        <strain evidence="3">KS3-K002</strain>
    </source>
</reference>
<keyword evidence="1" id="KW-0732">Signal</keyword>
<dbReference type="InterPro" id="IPR029062">
    <property type="entry name" value="Class_I_gatase-like"/>
</dbReference>
<sequence>MIRSFCVWPLVVAFALTALTSAMGVQQADPTRLTIGRLHYGGGGDWYANPSSLRNLLERIARDTRLPMAGREAEVTPLSPDLHDYPYLYMTGHGNVRFTEEEAEALREYLVSGGFLHADDNYGMDESFRREVKRLFPELELVAIPHTHPVYNILYSLPDGLPKVHEHDGLPAQGLGIFYEGRIVIFYSYQSDLGDGWEDPEVHEDPPPVREAALRMGVNLFTYAVTQRKPG</sequence>
<organism evidence="3 4">
    <name type="scientific">Candidatus Kutchimonas denitrificans</name>
    <dbReference type="NCBI Taxonomy" id="3056748"/>
    <lineage>
        <taxon>Bacteria</taxon>
        <taxon>Pseudomonadati</taxon>
        <taxon>Gemmatimonadota</taxon>
        <taxon>Gemmatimonadia</taxon>
        <taxon>Candidatus Palauibacterales</taxon>
        <taxon>Candidatus Palauibacteraceae</taxon>
        <taxon>Candidatus Kutchimonas</taxon>
    </lineage>
</organism>
<dbReference type="Pfam" id="PF13709">
    <property type="entry name" value="DUF4159"/>
    <property type="match status" value="1"/>
</dbReference>
<evidence type="ECO:0000313" key="4">
    <source>
        <dbReference type="Proteomes" id="UP000702544"/>
    </source>
</evidence>
<feature type="domain" description="DUF4159" evidence="2">
    <location>
        <begin position="34"/>
        <end position="224"/>
    </location>
</feature>
<accession>A0AAE4Z9L6</accession>
<evidence type="ECO:0000256" key="1">
    <source>
        <dbReference type="SAM" id="SignalP"/>
    </source>
</evidence>
<evidence type="ECO:0000259" key="2">
    <source>
        <dbReference type="Pfam" id="PF13709"/>
    </source>
</evidence>
<name>A0AAE4Z9L6_9BACT</name>
<feature type="signal peptide" evidence="1">
    <location>
        <begin position="1"/>
        <end position="24"/>
    </location>
</feature>
<gene>
    <name evidence="3" type="ORF">GWO12_13870</name>
</gene>
<dbReference type="Gene3D" id="3.40.50.12140">
    <property type="entry name" value="Domain of unknown function DUF4159"/>
    <property type="match status" value="1"/>
</dbReference>
<protein>
    <submittedName>
        <fullName evidence="3">DUF4159 domain-containing protein</fullName>
    </submittedName>
</protein>
<feature type="chain" id="PRO_5041955510" evidence="1">
    <location>
        <begin position="25"/>
        <end position="231"/>
    </location>
</feature>
<dbReference type="EMBL" id="JAACAK010000114">
    <property type="protein sequence ID" value="NIR76178.1"/>
    <property type="molecule type" value="Genomic_DNA"/>
</dbReference>
<comment type="caution">
    <text evidence="3">The sequence shown here is derived from an EMBL/GenBank/DDBJ whole genome shotgun (WGS) entry which is preliminary data.</text>
</comment>
<dbReference type="AlphaFoldDB" id="A0AAE4Z9L6"/>
<dbReference type="InterPro" id="IPR025297">
    <property type="entry name" value="DUF4159"/>
</dbReference>
<dbReference type="SUPFAM" id="SSF52317">
    <property type="entry name" value="Class I glutamine amidotransferase-like"/>
    <property type="match status" value="1"/>
</dbReference>
<evidence type="ECO:0000313" key="3">
    <source>
        <dbReference type="EMBL" id="NIR76178.1"/>
    </source>
</evidence>